<dbReference type="Proteomes" id="UP001168821">
    <property type="component" value="Unassembled WGS sequence"/>
</dbReference>
<evidence type="ECO:0000313" key="2">
    <source>
        <dbReference type="EMBL" id="KAJ3658892.1"/>
    </source>
</evidence>
<dbReference type="AlphaFoldDB" id="A0AA38IKM9"/>
<name>A0AA38IKM9_9CUCU</name>
<organism evidence="2 3">
    <name type="scientific">Zophobas morio</name>
    <dbReference type="NCBI Taxonomy" id="2755281"/>
    <lineage>
        <taxon>Eukaryota</taxon>
        <taxon>Metazoa</taxon>
        <taxon>Ecdysozoa</taxon>
        <taxon>Arthropoda</taxon>
        <taxon>Hexapoda</taxon>
        <taxon>Insecta</taxon>
        <taxon>Pterygota</taxon>
        <taxon>Neoptera</taxon>
        <taxon>Endopterygota</taxon>
        <taxon>Coleoptera</taxon>
        <taxon>Polyphaga</taxon>
        <taxon>Cucujiformia</taxon>
        <taxon>Tenebrionidae</taxon>
        <taxon>Zophobas</taxon>
    </lineage>
</organism>
<feature type="region of interest" description="Disordered" evidence="1">
    <location>
        <begin position="1"/>
        <end position="25"/>
    </location>
</feature>
<proteinExistence type="predicted"/>
<dbReference type="EMBL" id="JALNTZ010000003">
    <property type="protein sequence ID" value="KAJ3658892.1"/>
    <property type="molecule type" value="Genomic_DNA"/>
</dbReference>
<evidence type="ECO:0000256" key="1">
    <source>
        <dbReference type="SAM" id="MobiDB-lite"/>
    </source>
</evidence>
<keyword evidence="3" id="KW-1185">Reference proteome</keyword>
<comment type="caution">
    <text evidence="2">The sequence shown here is derived from an EMBL/GenBank/DDBJ whole genome shotgun (WGS) entry which is preliminary data.</text>
</comment>
<accession>A0AA38IKM9</accession>
<evidence type="ECO:0000313" key="3">
    <source>
        <dbReference type="Proteomes" id="UP001168821"/>
    </source>
</evidence>
<sequence>MERLRHRRGQIHGAGPLTGRSDENALESSYNGQHLGIITEDWSKYLETAFLPERTPKHKRLIFGLPKVLSEDIFFRLRLNAMQEQNYQYRTRTGIKCMP</sequence>
<protein>
    <submittedName>
        <fullName evidence="2">Uncharacterized protein</fullName>
    </submittedName>
</protein>
<gene>
    <name evidence="2" type="ORF">Zmor_010607</name>
</gene>
<reference evidence="2" key="1">
    <citation type="journal article" date="2023" name="G3 (Bethesda)">
        <title>Whole genome assemblies of Zophobas morio and Tenebrio molitor.</title>
        <authorList>
            <person name="Kaur S."/>
            <person name="Stinson S.A."/>
            <person name="diCenzo G.C."/>
        </authorList>
    </citation>
    <scope>NUCLEOTIDE SEQUENCE</scope>
    <source>
        <strain evidence="2">QUZm001</strain>
    </source>
</reference>
<feature type="compositionally biased region" description="Basic residues" evidence="1">
    <location>
        <begin position="1"/>
        <end position="10"/>
    </location>
</feature>